<evidence type="ECO:0000256" key="1">
    <source>
        <dbReference type="ARBA" id="ARBA00008655"/>
    </source>
</evidence>
<keyword evidence="4" id="KW-0594">Phospholipid biosynthesis</keyword>
<dbReference type="InterPro" id="IPR002123">
    <property type="entry name" value="Plipid/glycerol_acylTrfase"/>
</dbReference>
<comment type="catalytic activity">
    <reaction evidence="4">
        <text>a 1-acyl-sn-glycero-3-phosphate + an acyl-CoA = a 1,2-diacyl-sn-glycero-3-phosphate + CoA</text>
        <dbReference type="Rhea" id="RHEA:19709"/>
        <dbReference type="ChEBI" id="CHEBI:57287"/>
        <dbReference type="ChEBI" id="CHEBI:57970"/>
        <dbReference type="ChEBI" id="CHEBI:58342"/>
        <dbReference type="ChEBI" id="CHEBI:58608"/>
        <dbReference type="EC" id="2.3.1.51"/>
    </reaction>
</comment>
<dbReference type="RefSeq" id="WP_059033992.1">
    <property type="nucleotide sequence ID" value="NZ_BSDN01000004.1"/>
</dbReference>
<dbReference type="Proteomes" id="UP000062160">
    <property type="component" value="Unassembled WGS sequence"/>
</dbReference>
<dbReference type="CDD" id="cd07989">
    <property type="entry name" value="LPLAT_AGPAT-like"/>
    <property type="match status" value="1"/>
</dbReference>
<evidence type="ECO:0000313" key="7">
    <source>
        <dbReference type="Proteomes" id="UP000062160"/>
    </source>
</evidence>
<dbReference type="STRING" id="224999.GCA_001485475_02199"/>
<keyword evidence="4" id="KW-1208">Phospholipid metabolism</keyword>
<keyword evidence="3 4" id="KW-0012">Acyltransferase</keyword>
<feature type="domain" description="Phospholipid/glycerol acyltransferase" evidence="5">
    <location>
        <begin position="34"/>
        <end position="147"/>
    </location>
</feature>
<evidence type="ECO:0000259" key="5">
    <source>
        <dbReference type="SMART" id="SM00563"/>
    </source>
</evidence>
<gene>
    <name evidence="6" type="ORF">TSYNT_9419</name>
</gene>
<dbReference type="GO" id="GO:0016020">
    <property type="term" value="C:membrane"/>
    <property type="evidence" value="ECO:0007669"/>
    <property type="project" value="InterPro"/>
</dbReference>
<dbReference type="AlphaFoldDB" id="A0A0U9HH11"/>
<evidence type="ECO:0000256" key="3">
    <source>
        <dbReference type="ARBA" id="ARBA00023315"/>
    </source>
</evidence>
<dbReference type="OrthoDB" id="9803035at2"/>
<evidence type="ECO:0000313" key="6">
    <source>
        <dbReference type="EMBL" id="GAQ26160.1"/>
    </source>
</evidence>
<reference evidence="6" key="1">
    <citation type="journal article" date="2016" name="Genome Announc.">
        <title>Draft Genome Sequence of the Syntrophic Lactate-Degrading Bacterium Tepidanaerobacter syntrophicus JLT.</title>
        <authorList>
            <person name="Matsuura N."/>
            <person name="Ohashi A."/>
            <person name="Tourlousse D.M."/>
            <person name="Sekiguchi Y."/>
        </authorList>
    </citation>
    <scope>NUCLEOTIDE SEQUENCE [LARGE SCALE GENOMIC DNA]</scope>
    <source>
        <strain evidence="6">JL</strain>
    </source>
</reference>
<name>A0A0U9HH11_9FIRM</name>
<keyword evidence="4" id="KW-0443">Lipid metabolism</keyword>
<dbReference type="PANTHER" id="PTHR10434">
    <property type="entry name" value="1-ACYL-SN-GLYCEROL-3-PHOSPHATE ACYLTRANSFERASE"/>
    <property type="match status" value="1"/>
</dbReference>
<dbReference type="InterPro" id="IPR004552">
    <property type="entry name" value="AGP_acyltrans"/>
</dbReference>
<dbReference type="EC" id="2.3.1.51" evidence="4"/>
<dbReference type="NCBIfam" id="TIGR00530">
    <property type="entry name" value="AGP_acyltrn"/>
    <property type="match status" value="1"/>
</dbReference>
<comment type="similarity">
    <text evidence="1 4">Belongs to the 1-acyl-sn-glycerol-3-phosphate acyltransferase family.</text>
</comment>
<protein>
    <recommendedName>
        <fullName evidence="4">1-acyl-sn-glycerol-3-phosphate acyltransferase</fullName>
        <ecNumber evidence="4">2.3.1.51</ecNumber>
    </recommendedName>
</protein>
<organism evidence="6">
    <name type="scientific">Tepidanaerobacter syntrophicus</name>
    <dbReference type="NCBI Taxonomy" id="224999"/>
    <lineage>
        <taxon>Bacteria</taxon>
        <taxon>Bacillati</taxon>
        <taxon>Bacillota</taxon>
        <taxon>Clostridia</taxon>
        <taxon>Thermosediminibacterales</taxon>
        <taxon>Tepidanaerobacteraceae</taxon>
        <taxon>Tepidanaerobacter</taxon>
    </lineage>
</organism>
<dbReference type="SUPFAM" id="SSF69593">
    <property type="entry name" value="Glycerol-3-phosphate (1)-acyltransferase"/>
    <property type="match status" value="1"/>
</dbReference>
<dbReference type="PANTHER" id="PTHR10434:SF11">
    <property type="entry name" value="1-ACYL-SN-GLYCEROL-3-PHOSPHATE ACYLTRANSFERASE"/>
    <property type="match status" value="1"/>
</dbReference>
<proteinExistence type="inferred from homology"/>
<comment type="domain">
    <text evidence="4">The HXXXXD motif is essential for acyltransferase activity and may constitute the binding site for the phosphate moiety of the glycerol-3-phosphate.</text>
</comment>
<dbReference type="GO" id="GO:0006654">
    <property type="term" value="P:phosphatidic acid biosynthetic process"/>
    <property type="evidence" value="ECO:0007669"/>
    <property type="project" value="TreeGrafter"/>
</dbReference>
<accession>A0A0U9HH11</accession>
<dbReference type="GO" id="GO:0003841">
    <property type="term" value="F:1-acylglycerol-3-phosphate O-acyltransferase activity"/>
    <property type="evidence" value="ECO:0007669"/>
    <property type="project" value="UniProtKB-UniRule"/>
</dbReference>
<evidence type="ECO:0000256" key="4">
    <source>
        <dbReference type="RuleBase" id="RU361267"/>
    </source>
</evidence>
<evidence type="ECO:0000256" key="2">
    <source>
        <dbReference type="ARBA" id="ARBA00022679"/>
    </source>
</evidence>
<dbReference type="EMBL" id="DF977003">
    <property type="protein sequence ID" value="GAQ26160.1"/>
    <property type="molecule type" value="Genomic_DNA"/>
</dbReference>
<sequence length="197" mass="22347">MFYNVVKFICNIVIHIIFKIRVIGGADFPERGPVIIYSNHKSMWDPIIIGCLVKRPVVFMAKEELFRIPVLGFIIKNLHAFPVKRGIPDRKAIKKALEVLNNNQVLGIFPEGTRSKDGKLQEPEPGLALLASKAKDVTLVPVAIRGNYKFFSHIDVIFGEPKKFSEYHQEDTKLNSEKLKEISSALFEEVSNLMNVK</sequence>
<keyword evidence="4" id="KW-0444">Lipid biosynthesis</keyword>
<keyword evidence="7" id="KW-1185">Reference proteome</keyword>
<dbReference type="Pfam" id="PF01553">
    <property type="entry name" value="Acyltransferase"/>
    <property type="match status" value="1"/>
</dbReference>
<dbReference type="SMART" id="SM00563">
    <property type="entry name" value="PlsC"/>
    <property type="match status" value="1"/>
</dbReference>
<keyword evidence="2 4" id="KW-0808">Transferase</keyword>